<name>A0A4Y2GSU3_ARAVE</name>
<sequence length="112" mass="13038">MYQNPKEMIELTSEEVIAHENSDKCYICKGEFTTSDYKAKDHDHIQGYYRGAAHNSYNLKARVPQFLPIIMRNLSGHDSHLFIRELGEDGKTIDVIPEKSERYISFSNRVKK</sequence>
<protein>
    <recommendedName>
        <fullName evidence="3">C2H2-type domain-containing protein</fullName>
    </recommendedName>
</protein>
<keyword evidence="2" id="KW-1185">Reference proteome</keyword>
<dbReference type="PANTHER" id="PTHR31511:SF12">
    <property type="entry name" value="RHO TERMINATION FACTOR N-TERMINAL DOMAIN-CONTAINING PROTEIN"/>
    <property type="match status" value="1"/>
</dbReference>
<reference evidence="1 2" key="1">
    <citation type="journal article" date="2019" name="Sci. Rep.">
        <title>Orb-weaving spider Araneus ventricosus genome elucidates the spidroin gene catalogue.</title>
        <authorList>
            <person name="Kono N."/>
            <person name="Nakamura H."/>
            <person name="Ohtoshi R."/>
            <person name="Moran D.A.P."/>
            <person name="Shinohara A."/>
            <person name="Yoshida Y."/>
            <person name="Fujiwara M."/>
            <person name="Mori M."/>
            <person name="Tomita M."/>
            <person name="Arakawa K."/>
        </authorList>
    </citation>
    <scope>NUCLEOTIDE SEQUENCE [LARGE SCALE GENOMIC DNA]</scope>
</reference>
<dbReference type="PANTHER" id="PTHR31511">
    <property type="entry name" value="PROTEIN CBG23764"/>
    <property type="match status" value="1"/>
</dbReference>
<dbReference type="OrthoDB" id="6433996at2759"/>
<evidence type="ECO:0000313" key="2">
    <source>
        <dbReference type="Proteomes" id="UP000499080"/>
    </source>
</evidence>
<dbReference type="Proteomes" id="UP000499080">
    <property type="component" value="Unassembled WGS sequence"/>
</dbReference>
<evidence type="ECO:0000313" key="1">
    <source>
        <dbReference type="EMBL" id="GBM56820.1"/>
    </source>
</evidence>
<dbReference type="EMBL" id="BGPR01001566">
    <property type="protein sequence ID" value="GBM56820.1"/>
    <property type="molecule type" value="Genomic_DNA"/>
</dbReference>
<accession>A0A4Y2GSU3</accession>
<dbReference type="AlphaFoldDB" id="A0A4Y2GSU3"/>
<organism evidence="1 2">
    <name type="scientific">Araneus ventricosus</name>
    <name type="common">Orbweaver spider</name>
    <name type="synonym">Epeira ventricosa</name>
    <dbReference type="NCBI Taxonomy" id="182803"/>
    <lineage>
        <taxon>Eukaryota</taxon>
        <taxon>Metazoa</taxon>
        <taxon>Ecdysozoa</taxon>
        <taxon>Arthropoda</taxon>
        <taxon>Chelicerata</taxon>
        <taxon>Arachnida</taxon>
        <taxon>Araneae</taxon>
        <taxon>Araneomorphae</taxon>
        <taxon>Entelegynae</taxon>
        <taxon>Araneoidea</taxon>
        <taxon>Araneidae</taxon>
        <taxon>Araneus</taxon>
    </lineage>
</organism>
<proteinExistence type="predicted"/>
<comment type="caution">
    <text evidence="1">The sequence shown here is derived from an EMBL/GenBank/DDBJ whole genome shotgun (WGS) entry which is preliminary data.</text>
</comment>
<gene>
    <name evidence="1" type="ORF">AVEN_227332_1</name>
</gene>
<evidence type="ECO:0008006" key="3">
    <source>
        <dbReference type="Google" id="ProtNLM"/>
    </source>
</evidence>
<dbReference type="SUPFAM" id="SSF54060">
    <property type="entry name" value="His-Me finger endonucleases"/>
    <property type="match status" value="1"/>
</dbReference>
<dbReference type="InterPro" id="IPR044925">
    <property type="entry name" value="His-Me_finger_sf"/>
</dbReference>